<dbReference type="Proteomes" id="UP000075714">
    <property type="component" value="Unassembled WGS sequence"/>
</dbReference>
<dbReference type="InterPro" id="IPR036812">
    <property type="entry name" value="NAD(P)_OxRdtase_dom_sf"/>
</dbReference>
<dbReference type="OrthoDB" id="48988at2759"/>
<dbReference type="PANTHER" id="PTHR42686:SF1">
    <property type="entry name" value="GH17980P-RELATED"/>
    <property type="match status" value="1"/>
</dbReference>
<sequence length="430" mass="45711">MRTFCPITCAVSKCVLGGTLKVRHRGYATPEDTSAFAKRWASRAAKSQGHGESVREESLTRHFRKHILGGGLVLSSLGVGTYLGDMDARTDDKVAAAVIASVVAGWNVIDTASNYRWGRAESSIGSALDSLLAGAKASEFLQEGGISLDVVRAMLFISTKVGFTDEALVRQLVQAGTMTRREVVSGHSLSPAYINASLAVSLERLNLETVDLLYLHNPAEMQLKQLGRSGFMSKLKEAFKALESLRAAGLIRHYGIASWDCFRLPPSDPGHLSLQDVAALAKEVAGPDNGFTAIQLPVSAAMHEAWSQPWQAVGNGTGTLMAAADALGLAVFTSGPLGEGDLLKRLTSRLDAVVQLRAATTSAQKLLQLARSTPGRSMVAALVGHKTREFVVSNSQLARVEPLAEVDFRAAMESVKAVLERESGSQGGAV</sequence>
<reference evidence="3" key="1">
    <citation type="journal article" date="2016" name="Nat. Commun.">
        <title>The Gonium pectorale genome demonstrates co-option of cell cycle regulation during the evolution of multicellularity.</title>
        <authorList>
            <person name="Hanschen E.R."/>
            <person name="Marriage T.N."/>
            <person name="Ferris P.J."/>
            <person name="Hamaji T."/>
            <person name="Toyoda A."/>
            <person name="Fujiyama A."/>
            <person name="Neme R."/>
            <person name="Noguchi H."/>
            <person name="Minakuchi Y."/>
            <person name="Suzuki M."/>
            <person name="Kawai-Toyooka H."/>
            <person name="Smith D.R."/>
            <person name="Sparks H."/>
            <person name="Anderson J."/>
            <person name="Bakaric R."/>
            <person name="Luria V."/>
            <person name="Karger A."/>
            <person name="Kirschner M.W."/>
            <person name="Durand P.M."/>
            <person name="Michod R.E."/>
            <person name="Nozaki H."/>
            <person name="Olson B.J."/>
        </authorList>
    </citation>
    <scope>NUCLEOTIDE SEQUENCE [LARGE SCALE GENOMIC DNA]</scope>
    <source>
        <strain evidence="3">NIES-2863</strain>
    </source>
</reference>
<dbReference type="Gene3D" id="3.20.20.100">
    <property type="entry name" value="NADP-dependent oxidoreductase domain"/>
    <property type="match status" value="1"/>
</dbReference>
<dbReference type="GO" id="GO:0005829">
    <property type="term" value="C:cytosol"/>
    <property type="evidence" value="ECO:0007669"/>
    <property type="project" value="TreeGrafter"/>
</dbReference>
<dbReference type="Pfam" id="PF00248">
    <property type="entry name" value="Aldo_ket_red"/>
    <property type="match status" value="1"/>
</dbReference>
<gene>
    <name evidence="2" type="ORF">GPECTOR_54g173</name>
</gene>
<keyword evidence="3" id="KW-1185">Reference proteome</keyword>
<dbReference type="GO" id="GO:0016491">
    <property type="term" value="F:oxidoreductase activity"/>
    <property type="evidence" value="ECO:0007669"/>
    <property type="project" value="InterPro"/>
</dbReference>
<dbReference type="EMBL" id="LSYV01000055">
    <property type="protein sequence ID" value="KXZ45433.1"/>
    <property type="molecule type" value="Genomic_DNA"/>
</dbReference>
<accession>A0A150G6N2</accession>
<dbReference type="CDD" id="cd19099">
    <property type="entry name" value="AKR_unchar"/>
    <property type="match status" value="1"/>
</dbReference>
<protein>
    <recommendedName>
        <fullName evidence="1">NADP-dependent oxidoreductase domain-containing protein</fullName>
    </recommendedName>
</protein>
<dbReference type="SUPFAM" id="SSF51430">
    <property type="entry name" value="NAD(P)-linked oxidoreductase"/>
    <property type="match status" value="1"/>
</dbReference>
<dbReference type="PANTHER" id="PTHR42686">
    <property type="entry name" value="GH17980P-RELATED"/>
    <property type="match status" value="1"/>
</dbReference>
<proteinExistence type="predicted"/>
<name>A0A150G6N2_GONPE</name>
<dbReference type="AlphaFoldDB" id="A0A150G6N2"/>
<feature type="domain" description="NADP-dependent oxidoreductase" evidence="1">
    <location>
        <begin position="77"/>
        <end position="260"/>
    </location>
</feature>
<dbReference type="InterPro" id="IPR023210">
    <property type="entry name" value="NADP_OxRdtase_dom"/>
</dbReference>
<dbReference type="InterPro" id="IPR020471">
    <property type="entry name" value="AKR"/>
</dbReference>
<evidence type="ECO:0000259" key="1">
    <source>
        <dbReference type="Pfam" id="PF00248"/>
    </source>
</evidence>
<comment type="caution">
    <text evidence="2">The sequence shown here is derived from an EMBL/GenBank/DDBJ whole genome shotgun (WGS) entry which is preliminary data.</text>
</comment>
<evidence type="ECO:0000313" key="3">
    <source>
        <dbReference type="Proteomes" id="UP000075714"/>
    </source>
</evidence>
<organism evidence="2 3">
    <name type="scientific">Gonium pectorale</name>
    <name type="common">Green alga</name>
    <dbReference type="NCBI Taxonomy" id="33097"/>
    <lineage>
        <taxon>Eukaryota</taxon>
        <taxon>Viridiplantae</taxon>
        <taxon>Chlorophyta</taxon>
        <taxon>core chlorophytes</taxon>
        <taxon>Chlorophyceae</taxon>
        <taxon>CS clade</taxon>
        <taxon>Chlamydomonadales</taxon>
        <taxon>Volvocaceae</taxon>
        <taxon>Gonium</taxon>
    </lineage>
</organism>
<dbReference type="STRING" id="33097.A0A150G6N2"/>
<evidence type="ECO:0000313" key="2">
    <source>
        <dbReference type="EMBL" id="KXZ45433.1"/>
    </source>
</evidence>